<accession>A0AA40CBR8</accession>
<evidence type="ECO:0000313" key="2">
    <source>
        <dbReference type="EMBL" id="KAK0631553.1"/>
    </source>
</evidence>
<dbReference type="AlphaFoldDB" id="A0AA40CBR8"/>
<protein>
    <submittedName>
        <fullName evidence="2">Heterokaryon incompatibility protein-domain-containing protein</fullName>
    </submittedName>
</protein>
<dbReference type="EMBL" id="JAULSU010000001">
    <property type="protein sequence ID" value="KAK0631553.1"/>
    <property type="molecule type" value="Genomic_DNA"/>
</dbReference>
<evidence type="ECO:0000313" key="3">
    <source>
        <dbReference type="Proteomes" id="UP001175000"/>
    </source>
</evidence>
<dbReference type="PANTHER" id="PTHR33112">
    <property type="entry name" value="DOMAIN PROTEIN, PUTATIVE-RELATED"/>
    <property type="match status" value="1"/>
</dbReference>
<keyword evidence="3" id="KW-1185">Reference proteome</keyword>
<name>A0AA40CBR8_9PEZI</name>
<dbReference type="PANTHER" id="PTHR33112:SF9">
    <property type="entry name" value="HETEROKARYON INCOMPATIBILITY DOMAIN-CONTAINING PROTEIN"/>
    <property type="match status" value="1"/>
</dbReference>
<feature type="domain" description="Heterokaryon incompatibility" evidence="1">
    <location>
        <begin position="208"/>
        <end position="367"/>
    </location>
</feature>
<dbReference type="Proteomes" id="UP001175000">
    <property type="component" value="Unassembled WGS sequence"/>
</dbReference>
<organism evidence="2 3">
    <name type="scientific">Immersiella caudata</name>
    <dbReference type="NCBI Taxonomy" id="314043"/>
    <lineage>
        <taxon>Eukaryota</taxon>
        <taxon>Fungi</taxon>
        <taxon>Dikarya</taxon>
        <taxon>Ascomycota</taxon>
        <taxon>Pezizomycotina</taxon>
        <taxon>Sordariomycetes</taxon>
        <taxon>Sordariomycetidae</taxon>
        <taxon>Sordariales</taxon>
        <taxon>Lasiosphaeriaceae</taxon>
        <taxon>Immersiella</taxon>
    </lineage>
</organism>
<gene>
    <name evidence="2" type="ORF">B0T14DRAFT_4783</name>
</gene>
<dbReference type="Pfam" id="PF06985">
    <property type="entry name" value="HET"/>
    <property type="match status" value="1"/>
</dbReference>
<comment type="caution">
    <text evidence="2">The sequence shown here is derived from an EMBL/GenBank/DDBJ whole genome shotgun (WGS) entry which is preliminary data.</text>
</comment>
<dbReference type="InterPro" id="IPR010730">
    <property type="entry name" value="HET"/>
</dbReference>
<evidence type="ECO:0000259" key="1">
    <source>
        <dbReference type="Pfam" id="PF06985"/>
    </source>
</evidence>
<proteinExistence type="predicted"/>
<reference evidence="2" key="1">
    <citation type="submission" date="2023-06" db="EMBL/GenBank/DDBJ databases">
        <title>Genome-scale phylogeny and comparative genomics of the fungal order Sordariales.</title>
        <authorList>
            <consortium name="Lawrence Berkeley National Laboratory"/>
            <person name="Hensen N."/>
            <person name="Bonometti L."/>
            <person name="Westerberg I."/>
            <person name="Brannstrom I.O."/>
            <person name="Guillou S."/>
            <person name="Cros-Aarteil S."/>
            <person name="Calhoun S."/>
            <person name="Haridas S."/>
            <person name="Kuo A."/>
            <person name="Mondo S."/>
            <person name="Pangilinan J."/>
            <person name="Riley R."/>
            <person name="Labutti K."/>
            <person name="Andreopoulos B."/>
            <person name="Lipzen A."/>
            <person name="Chen C."/>
            <person name="Yanf M."/>
            <person name="Daum C."/>
            <person name="Ng V."/>
            <person name="Clum A."/>
            <person name="Steindorff A."/>
            <person name="Ohm R."/>
            <person name="Martin F."/>
            <person name="Silar P."/>
            <person name="Natvig D."/>
            <person name="Lalanne C."/>
            <person name="Gautier V."/>
            <person name="Ament-Velasquez S.L."/>
            <person name="Kruys A."/>
            <person name="Hutchinson M.I."/>
            <person name="Powell A.J."/>
            <person name="Barry K."/>
            <person name="Miller A.N."/>
            <person name="Grigoriev I.V."/>
            <person name="Debuchy R."/>
            <person name="Gladieux P."/>
            <person name="Thoren M.H."/>
            <person name="Johannesson H."/>
        </authorList>
    </citation>
    <scope>NUCLEOTIDE SEQUENCE</scope>
    <source>
        <strain evidence="2">CBS 606.72</strain>
    </source>
</reference>
<sequence>MNDQKAMGFGRGMRTRLPAILNELFPAHNCSACSDPDSISRFLYSLPFDNKRPRERLCARCRFLENVVRVCVAKRILPLAHDLATCGEVRGAVSTQKNPLHPNQWGRIGWHSGGYFSDEFRFQSKDFRIFSLPGTPKPFSGMISKEPLRKVTPDSCIDDVRSWMDLCESSHDCLPSIPSSLPKRVIDVGSLAGPFVKLVESKDSLELYACLSHCWGDSRPPCLTTTKTIERNMWGIEWGLLPATFQDAIDFTRRLGIRFLWIDSICIIQDSTEDWQEQSSLMADIYGNAFVTLCATASASGDGGFYPPLHEYQHHCKIDVRGRYNRTFSVIVETDLEIGHIPSWNKSARVDGRENFPLLKRAWSFQERLLSPRLVHFMRGEVMWECFELASCQCSKTYPPRSFPGSSPFLEFNDKSQHKDLARVKPPVRNLHRGLFLDSQWKFIVQAYSGLHLTRETDKLPALSGIAKRERDRRNGEEYLAGLWRSTLYEELQWSAVISETMRPREKRCPSWSWAALNGSTSHDIYPGTCKVSSIREASVTLAGLDPTGAVSDGYIVITGPTAVVQYMGFDKHRPEIQRNGHTEPFQVDCKHDFDEHEPGKVRVGDSLTCLQICRLQSRDREWHESFDLILRVREAETGSNPLTYERVGCIRAKRSRVEEMDAHWHSKWPKRETLRIV</sequence>